<keyword evidence="2" id="KW-1185">Reference proteome</keyword>
<dbReference type="STRING" id="946483.Cenrod_1645"/>
<dbReference type="RefSeq" id="WP_022773704.1">
    <property type="nucleotide sequence ID" value="NC_022576.1"/>
</dbReference>
<dbReference type="HOGENOM" id="CLU_1515233_0_0_4"/>
<accession>U5N8T3</accession>
<dbReference type="KEGG" id="cbx:Cenrod_1645"/>
<gene>
    <name evidence="1" type="ORF">Cenrod_1645</name>
</gene>
<organism evidence="1 2">
    <name type="scientific">Candidatus Symbiobacter mobilis CR</name>
    <dbReference type="NCBI Taxonomy" id="946483"/>
    <lineage>
        <taxon>Bacteria</taxon>
        <taxon>Pseudomonadati</taxon>
        <taxon>Pseudomonadota</taxon>
        <taxon>Betaproteobacteria</taxon>
        <taxon>Burkholderiales</taxon>
        <taxon>Comamonadaceae</taxon>
    </lineage>
</organism>
<protein>
    <submittedName>
        <fullName evidence="1">Uncharacterized protein</fullName>
    </submittedName>
</protein>
<proteinExistence type="predicted"/>
<sequence>MGNCHQSSPYWAWLGCLYAIGLKIRREGLLAIEEDIVHPHQEDSLFGKYPLTRKQPYLDFACDTLRMMVDGMAQHSGRIDLYLDNAVRANRRQWFWRRANENLLQLIAITLRMLSDGHHPNIACEFGRQAIPFAQRPTFDDMGAWLKEQRASSRIPLSKERIAAFLQSIGADGTDVQ</sequence>
<dbReference type="EMBL" id="CP004885">
    <property type="protein sequence ID" value="AGX87730.1"/>
    <property type="molecule type" value="Genomic_DNA"/>
</dbReference>
<dbReference type="OrthoDB" id="9782603at2"/>
<dbReference type="AlphaFoldDB" id="U5N8T3"/>
<evidence type="ECO:0000313" key="2">
    <source>
        <dbReference type="Proteomes" id="UP000017184"/>
    </source>
</evidence>
<dbReference type="Proteomes" id="UP000017184">
    <property type="component" value="Chromosome"/>
</dbReference>
<reference evidence="1 2" key="1">
    <citation type="journal article" date="2013" name="Genome Biol.">
        <title>Genomic analysis reveals key aspects of prokaryotic symbiosis in the phototrophic consortium "Chlorochromatium aggregatum".</title>
        <authorList>
            <person name="Liu Z."/>
            <person name="Muller J."/>
            <person name="Li T."/>
            <person name="Alvey R.M."/>
            <person name="Vogl K."/>
            <person name="Frigaard N.U."/>
            <person name="Rockwell N.C."/>
            <person name="Boyd E.S."/>
            <person name="Tomsho L.P."/>
            <person name="Schuster S.C."/>
            <person name="Henke P."/>
            <person name="Rohde M."/>
            <person name="Overmann J."/>
            <person name="Bryant D.A."/>
        </authorList>
    </citation>
    <scope>NUCLEOTIDE SEQUENCE [LARGE SCALE GENOMIC DNA]</scope>
    <source>
        <strain evidence="1">CR</strain>
    </source>
</reference>
<evidence type="ECO:0000313" key="1">
    <source>
        <dbReference type="EMBL" id="AGX87730.1"/>
    </source>
</evidence>
<name>U5N8T3_9BURK</name>
<dbReference type="eggNOG" id="COG1291">
    <property type="taxonomic scope" value="Bacteria"/>
</dbReference>